<evidence type="ECO:0000259" key="1">
    <source>
        <dbReference type="Pfam" id="PF02441"/>
    </source>
</evidence>
<dbReference type="InterPro" id="IPR003382">
    <property type="entry name" value="Flavoprotein"/>
</dbReference>
<comment type="caution">
    <text evidence="2">The sequence shown here is derived from an EMBL/GenBank/DDBJ whole genome shotgun (WGS) entry which is preliminary data.</text>
</comment>
<dbReference type="EMBL" id="JBHTAC010000048">
    <property type="protein sequence ID" value="MFC7246999.1"/>
    <property type="molecule type" value="Genomic_DNA"/>
</dbReference>
<dbReference type="Gene3D" id="3.40.50.1950">
    <property type="entry name" value="Flavin prenyltransferase-like"/>
    <property type="match status" value="1"/>
</dbReference>
<name>A0ABW2H6T2_9ACTN</name>
<evidence type="ECO:0000313" key="3">
    <source>
        <dbReference type="Proteomes" id="UP001596392"/>
    </source>
</evidence>
<dbReference type="Pfam" id="PF02441">
    <property type="entry name" value="Flavoprotein"/>
    <property type="match status" value="1"/>
</dbReference>
<feature type="domain" description="Flavoprotein" evidence="1">
    <location>
        <begin position="4"/>
        <end position="146"/>
    </location>
</feature>
<dbReference type="Proteomes" id="UP001596392">
    <property type="component" value="Unassembled WGS sequence"/>
</dbReference>
<reference evidence="3" key="1">
    <citation type="journal article" date="2019" name="Int. J. Syst. Evol. Microbiol.">
        <title>The Global Catalogue of Microorganisms (GCM) 10K type strain sequencing project: providing services to taxonomists for standard genome sequencing and annotation.</title>
        <authorList>
            <consortium name="The Broad Institute Genomics Platform"/>
            <consortium name="The Broad Institute Genome Sequencing Center for Infectious Disease"/>
            <person name="Wu L."/>
            <person name="Ma J."/>
        </authorList>
    </citation>
    <scope>NUCLEOTIDE SEQUENCE [LARGE SCALE GENOMIC DNA]</scope>
    <source>
        <strain evidence="3">CGMCC 1.9106</strain>
    </source>
</reference>
<proteinExistence type="predicted"/>
<protein>
    <submittedName>
        <fullName evidence="2">Flavoprotein</fullName>
    </submittedName>
</protein>
<dbReference type="SUPFAM" id="SSF52507">
    <property type="entry name" value="Homo-oligomeric flavin-containing Cys decarboxylases, HFCD"/>
    <property type="match status" value="1"/>
</dbReference>
<accession>A0ABW2H6T2</accession>
<keyword evidence="3" id="KW-1185">Reference proteome</keyword>
<evidence type="ECO:0000313" key="2">
    <source>
        <dbReference type="EMBL" id="MFC7246999.1"/>
    </source>
</evidence>
<sequence>MTGKHLNLILCGAGPAADAVVLIRLAQEQSWTVTVTATQAALSFIDTAELERLSGNPVRTDYGVAPGTERQVRPVNALIIAPATYNTINKLALGIADTYVLTSVAEIVGRRVPTVIVPFVNAALAARRPFVSAVESLRQEGIAVVLGQASSWLPHQPGTGHSQQTRFPWEAALKHLD</sequence>
<dbReference type="RefSeq" id="WP_376809777.1">
    <property type="nucleotide sequence ID" value="NZ_JBHTAC010000048.1"/>
</dbReference>
<organism evidence="2 3">
    <name type="scientific">Catellatospora aurea</name>
    <dbReference type="NCBI Taxonomy" id="1337874"/>
    <lineage>
        <taxon>Bacteria</taxon>
        <taxon>Bacillati</taxon>
        <taxon>Actinomycetota</taxon>
        <taxon>Actinomycetes</taxon>
        <taxon>Micromonosporales</taxon>
        <taxon>Micromonosporaceae</taxon>
        <taxon>Catellatospora</taxon>
    </lineage>
</organism>
<gene>
    <name evidence="2" type="ORF">ACFQO7_31360</name>
</gene>
<dbReference type="InterPro" id="IPR036551">
    <property type="entry name" value="Flavin_trans-like"/>
</dbReference>